<protein>
    <recommendedName>
        <fullName evidence="4">Anaphase-promoting complex subunit 11 RING-H2 finger domain-containing protein</fullName>
    </recommendedName>
</protein>
<comment type="caution">
    <text evidence="2">The sequence shown here is derived from an EMBL/GenBank/DDBJ whole genome shotgun (WGS) entry which is preliminary data.</text>
</comment>
<accession>A0AAD5YEZ7</accession>
<feature type="region of interest" description="Disordered" evidence="1">
    <location>
        <begin position="36"/>
        <end position="62"/>
    </location>
</feature>
<evidence type="ECO:0000313" key="3">
    <source>
        <dbReference type="Proteomes" id="UP001212997"/>
    </source>
</evidence>
<keyword evidence="3" id="KW-1185">Reference proteome</keyword>
<dbReference type="Proteomes" id="UP001212997">
    <property type="component" value="Unassembled WGS sequence"/>
</dbReference>
<reference evidence="2" key="1">
    <citation type="submission" date="2022-07" db="EMBL/GenBank/DDBJ databases">
        <title>Genome Sequence of Physisporinus lineatus.</title>
        <authorList>
            <person name="Buettner E."/>
        </authorList>
    </citation>
    <scope>NUCLEOTIDE SEQUENCE</scope>
    <source>
        <strain evidence="2">VT162</strain>
    </source>
</reference>
<feature type="compositionally biased region" description="Acidic residues" evidence="1">
    <location>
        <begin position="41"/>
        <end position="62"/>
    </location>
</feature>
<evidence type="ECO:0000256" key="1">
    <source>
        <dbReference type="SAM" id="MobiDB-lite"/>
    </source>
</evidence>
<proteinExistence type="predicted"/>
<dbReference type="EMBL" id="JANAWD010000503">
    <property type="protein sequence ID" value="KAJ3478537.1"/>
    <property type="molecule type" value="Genomic_DNA"/>
</dbReference>
<sequence length="170" mass="18591">MDSNITLCNRFDSLIEWIRGRHGTCPTCRNPFLDITPASDSDNESSDGDYIPNDDEDDEDEDAFFDTDGFTDVEDFDMEMDADVESWGDMEPDIDGDYYESEDDFHVDVDIDIPVNLGLSDGEGEGLSLSEAEIATSGEDDSTLVDAATVYSASGDSHPEGSQSQGEQAK</sequence>
<dbReference type="AlphaFoldDB" id="A0AAD5YEZ7"/>
<name>A0AAD5YEZ7_9APHY</name>
<evidence type="ECO:0000313" key="2">
    <source>
        <dbReference type="EMBL" id="KAJ3478537.1"/>
    </source>
</evidence>
<feature type="compositionally biased region" description="Polar residues" evidence="1">
    <location>
        <begin position="151"/>
        <end position="170"/>
    </location>
</feature>
<organism evidence="2 3">
    <name type="scientific">Meripilus lineatus</name>
    <dbReference type="NCBI Taxonomy" id="2056292"/>
    <lineage>
        <taxon>Eukaryota</taxon>
        <taxon>Fungi</taxon>
        <taxon>Dikarya</taxon>
        <taxon>Basidiomycota</taxon>
        <taxon>Agaricomycotina</taxon>
        <taxon>Agaricomycetes</taxon>
        <taxon>Polyporales</taxon>
        <taxon>Meripilaceae</taxon>
        <taxon>Meripilus</taxon>
    </lineage>
</organism>
<gene>
    <name evidence="2" type="ORF">NLI96_g9683</name>
</gene>
<feature type="region of interest" description="Disordered" evidence="1">
    <location>
        <begin position="150"/>
        <end position="170"/>
    </location>
</feature>
<evidence type="ECO:0008006" key="4">
    <source>
        <dbReference type="Google" id="ProtNLM"/>
    </source>
</evidence>